<dbReference type="Proteomes" id="UP000594688">
    <property type="component" value="Chromosome"/>
</dbReference>
<name>A0A7T0G1E1_9BACT</name>
<evidence type="ECO:0000256" key="4">
    <source>
        <dbReference type="ARBA" id="ARBA00022801"/>
    </source>
</evidence>
<evidence type="ECO:0000313" key="8">
    <source>
        <dbReference type="EMBL" id="QPJ62853.1"/>
    </source>
</evidence>
<reference evidence="8 9" key="1">
    <citation type="submission" date="2020-02" db="EMBL/GenBank/DDBJ databases">
        <title>Genomic and physiological characterization of two novel Nitrospinaceae genera.</title>
        <authorList>
            <person name="Mueller A.J."/>
            <person name="Jung M.-Y."/>
            <person name="Strachan C.R."/>
            <person name="Herbold C.W."/>
            <person name="Kirkegaard R.H."/>
            <person name="Daims H."/>
        </authorList>
    </citation>
    <scope>NUCLEOTIDE SEQUENCE [LARGE SCALE GENOMIC DNA]</scope>
    <source>
        <strain evidence="8">EB</strain>
    </source>
</reference>
<keyword evidence="5 6" id="KW-0460">Magnesium</keyword>
<protein>
    <recommendedName>
        <fullName evidence="7">Inositol-1-monophosphatase</fullName>
        <ecNumber evidence="7">3.1.3.25</ecNumber>
    </recommendedName>
</protein>
<dbReference type="KEGG" id="nli:G3M70_13595"/>
<dbReference type="GO" id="GO:0046872">
    <property type="term" value="F:metal ion binding"/>
    <property type="evidence" value="ECO:0007669"/>
    <property type="project" value="UniProtKB-KW"/>
</dbReference>
<dbReference type="FunFam" id="3.30.540.10:FF:000003">
    <property type="entry name" value="Inositol-1-monophosphatase"/>
    <property type="match status" value="1"/>
</dbReference>
<dbReference type="Pfam" id="PF00459">
    <property type="entry name" value="Inositol_P"/>
    <property type="match status" value="1"/>
</dbReference>
<dbReference type="CDD" id="cd01639">
    <property type="entry name" value="IMPase"/>
    <property type="match status" value="1"/>
</dbReference>
<evidence type="ECO:0000256" key="7">
    <source>
        <dbReference type="RuleBase" id="RU364068"/>
    </source>
</evidence>
<evidence type="ECO:0000256" key="3">
    <source>
        <dbReference type="ARBA" id="ARBA00022723"/>
    </source>
</evidence>
<feature type="binding site" evidence="6">
    <location>
        <position position="81"/>
    </location>
    <ligand>
        <name>Mg(2+)</name>
        <dbReference type="ChEBI" id="CHEBI:18420"/>
        <label>1</label>
        <note>catalytic</note>
    </ligand>
</feature>
<dbReference type="Gene3D" id="3.30.540.10">
    <property type="entry name" value="Fructose-1,6-Bisphosphatase, subunit A, domain 1"/>
    <property type="match status" value="1"/>
</dbReference>
<organism evidence="8 9">
    <name type="scientific">Candidatus Nitronauta litoralis</name>
    <dbReference type="NCBI Taxonomy" id="2705533"/>
    <lineage>
        <taxon>Bacteria</taxon>
        <taxon>Pseudomonadati</taxon>
        <taxon>Nitrospinota/Tectimicrobiota group</taxon>
        <taxon>Nitrospinota</taxon>
        <taxon>Nitrospinia</taxon>
        <taxon>Nitrospinales</taxon>
        <taxon>Nitrospinaceae</taxon>
        <taxon>Candidatus Nitronauta</taxon>
    </lineage>
</organism>
<dbReference type="AlphaFoldDB" id="A0A7T0G1E1"/>
<evidence type="ECO:0000313" key="9">
    <source>
        <dbReference type="Proteomes" id="UP000594688"/>
    </source>
</evidence>
<comment type="similarity">
    <text evidence="7">Belongs to the inositol monophosphatase superfamily.</text>
</comment>
<dbReference type="PANTHER" id="PTHR20854:SF4">
    <property type="entry name" value="INOSITOL-1-MONOPHOSPHATASE-RELATED"/>
    <property type="match status" value="1"/>
</dbReference>
<dbReference type="GO" id="GO:0008934">
    <property type="term" value="F:inositol monophosphate 1-phosphatase activity"/>
    <property type="evidence" value="ECO:0007669"/>
    <property type="project" value="InterPro"/>
</dbReference>
<comment type="catalytic activity">
    <reaction evidence="1 7">
        <text>a myo-inositol phosphate + H2O = myo-inositol + phosphate</text>
        <dbReference type="Rhea" id="RHEA:24056"/>
        <dbReference type="ChEBI" id="CHEBI:15377"/>
        <dbReference type="ChEBI" id="CHEBI:17268"/>
        <dbReference type="ChEBI" id="CHEBI:43474"/>
        <dbReference type="ChEBI" id="CHEBI:84139"/>
        <dbReference type="EC" id="3.1.3.25"/>
    </reaction>
</comment>
<feature type="binding site" evidence="6">
    <location>
        <position position="83"/>
    </location>
    <ligand>
        <name>Mg(2+)</name>
        <dbReference type="ChEBI" id="CHEBI:18420"/>
        <label>1</label>
        <note>catalytic</note>
    </ligand>
</feature>
<dbReference type="InterPro" id="IPR020583">
    <property type="entry name" value="Inositol_monoP_metal-BS"/>
</dbReference>
<dbReference type="InterPro" id="IPR022337">
    <property type="entry name" value="Inositol_monophosphatase_SuhB"/>
</dbReference>
<feature type="binding site" evidence="6">
    <location>
        <position position="84"/>
    </location>
    <ligand>
        <name>Mg(2+)</name>
        <dbReference type="ChEBI" id="CHEBI:18420"/>
        <label>1</label>
        <note>catalytic</note>
    </ligand>
</feature>
<dbReference type="Gene3D" id="3.40.190.80">
    <property type="match status" value="1"/>
</dbReference>
<proteinExistence type="inferred from homology"/>
<dbReference type="PANTHER" id="PTHR20854">
    <property type="entry name" value="INOSITOL MONOPHOSPHATASE"/>
    <property type="match status" value="1"/>
</dbReference>
<comment type="cofactor">
    <cofactor evidence="2 6 7">
        <name>Mg(2+)</name>
        <dbReference type="ChEBI" id="CHEBI:18420"/>
    </cofactor>
</comment>
<gene>
    <name evidence="8" type="ORF">G3M70_13595</name>
</gene>
<dbReference type="PROSITE" id="PS00629">
    <property type="entry name" value="IMP_1"/>
    <property type="match status" value="1"/>
</dbReference>
<dbReference type="GO" id="GO:0006020">
    <property type="term" value="P:inositol metabolic process"/>
    <property type="evidence" value="ECO:0007669"/>
    <property type="project" value="TreeGrafter"/>
</dbReference>
<evidence type="ECO:0000256" key="1">
    <source>
        <dbReference type="ARBA" id="ARBA00001033"/>
    </source>
</evidence>
<sequence length="261" mass="29105">MTEALQVAIEAAQVAGQIQKDHANRISRIEYKGDINPVTEVDLLCEKEIISRIRGNFPDHEILAEESGQSDERNTWRWVIDPLDGTVNYAHGYPCYCVSIALEQAGQVELGVIYNPNLDELFVAQRGKGATLNGDTIKVSSTDNLLRSMLVTGFAYNVAETDHNNLDHFGNFAMECQAVRRPGSAAMDLAYVACGRFDGFWELNLHPWDYGSGWLLVTEAGGQVTRFDDEPFKMGDREILASNKLIHQLMVDVLMRGHSRG</sequence>
<dbReference type="EC" id="3.1.3.25" evidence="7"/>
<evidence type="ECO:0000256" key="5">
    <source>
        <dbReference type="ARBA" id="ARBA00022842"/>
    </source>
</evidence>
<dbReference type="GO" id="GO:0007165">
    <property type="term" value="P:signal transduction"/>
    <property type="evidence" value="ECO:0007669"/>
    <property type="project" value="TreeGrafter"/>
</dbReference>
<dbReference type="SUPFAM" id="SSF56655">
    <property type="entry name" value="Carbohydrate phosphatase"/>
    <property type="match status" value="1"/>
</dbReference>
<evidence type="ECO:0000256" key="2">
    <source>
        <dbReference type="ARBA" id="ARBA00001946"/>
    </source>
</evidence>
<feature type="binding site" evidence="6">
    <location>
        <position position="209"/>
    </location>
    <ligand>
        <name>Mg(2+)</name>
        <dbReference type="ChEBI" id="CHEBI:18420"/>
        <label>1</label>
        <note>catalytic</note>
    </ligand>
</feature>
<feature type="binding site" evidence="6">
    <location>
        <position position="65"/>
    </location>
    <ligand>
        <name>Mg(2+)</name>
        <dbReference type="ChEBI" id="CHEBI:18420"/>
        <label>1</label>
        <note>catalytic</note>
    </ligand>
</feature>
<dbReference type="InterPro" id="IPR000760">
    <property type="entry name" value="Inositol_monophosphatase-like"/>
</dbReference>
<keyword evidence="3 6" id="KW-0479">Metal-binding</keyword>
<accession>A0A7T0G1E1</accession>
<dbReference type="InterPro" id="IPR033942">
    <property type="entry name" value="IMPase"/>
</dbReference>
<keyword evidence="4 7" id="KW-0378">Hydrolase</keyword>
<dbReference type="PRINTS" id="PR01959">
    <property type="entry name" value="SBIMPHPHTASE"/>
</dbReference>
<dbReference type="EMBL" id="CP048685">
    <property type="protein sequence ID" value="QPJ62853.1"/>
    <property type="molecule type" value="Genomic_DNA"/>
</dbReference>
<evidence type="ECO:0000256" key="6">
    <source>
        <dbReference type="PIRSR" id="PIRSR600760-2"/>
    </source>
</evidence>
<dbReference type="PRINTS" id="PR00377">
    <property type="entry name" value="IMPHPHTASES"/>
</dbReference>